<protein>
    <recommendedName>
        <fullName evidence="3">NACHT domain-containing protein</fullName>
    </recommendedName>
</protein>
<comment type="caution">
    <text evidence="4">The sequence shown here is derived from an EMBL/GenBank/DDBJ whole genome shotgun (WGS) entry which is preliminary data.</text>
</comment>
<dbReference type="Pfam" id="PF05729">
    <property type="entry name" value="NACHT"/>
    <property type="match status" value="1"/>
</dbReference>
<feature type="domain" description="NACHT" evidence="3">
    <location>
        <begin position="83"/>
        <end position="235"/>
    </location>
</feature>
<feature type="transmembrane region" description="Helical" evidence="2">
    <location>
        <begin position="455"/>
        <end position="479"/>
    </location>
</feature>
<keyword evidence="5" id="KW-1185">Reference proteome</keyword>
<feature type="transmembrane region" description="Helical" evidence="2">
    <location>
        <begin position="344"/>
        <end position="362"/>
    </location>
</feature>
<dbReference type="Proteomes" id="UP000638313">
    <property type="component" value="Unassembled WGS sequence"/>
</dbReference>
<dbReference type="Gene3D" id="3.40.50.300">
    <property type="entry name" value="P-loop containing nucleotide triphosphate hydrolases"/>
    <property type="match status" value="1"/>
</dbReference>
<keyword evidence="2" id="KW-1133">Transmembrane helix</keyword>
<accession>A0A919EC36</accession>
<proteinExistence type="predicted"/>
<evidence type="ECO:0000256" key="2">
    <source>
        <dbReference type="SAM" id="Phobius"/>
    </source>
</evidence>
<evidence type="ECO:0000313" key="5">
    <source>
        <dbReference type="Proteomes" id="UP000638313"/>
    </source>
</evidence>
<dbReference type="AlphaFoldDB" id="A0A919EC36"/>
<organism evidence="4 5">
    <name type="scientific">Streptomyces mashuensis</name>
    <dbReference type="NCBI Taxonomy" id="33904"/>
    <lineage>
        <taxon>Bacteria</taxon>
        <taxon>Bacillati</taxon>
        <taxon>Actinomycetota</taxon>
        <taxon>Actinomycetes</taxon>
        <taxon>Kitasatosporales</taxon>
        <taxon>Streptomycetaceae</taxon>
        <taxon>Streptomyces</taxon>
    </lineage>
</organism>
<evidence type="ECO:0000313" key="4">
    <source>
        <dbReference type="EMBL" id="GHF33920.1"/>
    </source>
</evidence>
<dbReference type="EMBL" id="BNBD01000002">
    <property type="protein sequence ID" value="GHF33920.1"/>
    <property type="molecule type" value="Genomic_DNA"/>
</dbReference>
<evidence type="ECO:0000256" key="1">
    <source>
        <dbReference type="SAM" id="MobiDB-lite"/>
    </source>
</evidence>
<dbReference type="SUPFAM" id="SSF52540">
    <property type="entry name" value="P-loop containing nucleoside triphosphate hydrolases"/>
    <property type="match status" value="1"/>
</dbReference>
<reference evidence="4" key="1">
    <citation type="journal article" date="2014" name="Int. J. Syst. Evol. Microbiol.">
        <title>Complete genome sequence of Corynebacterium casei LMG S-19264T (=DSM 44701T), isolated from a smear-ripened cheese.</title>
        <authorList>
            <consortium name="US DOE Joint Genome Institute (JGI-PGF)"/>
            <person name="Walter F."/>
            <person name="Albersmeier A."/>
            <person name="Kalinowski J."/>
            <person name="Ruckert C."/>
        </authorList>
    </citation>
    <scope>NUCLEOTIDE SEQUENCE</scope>
    <source>
        <strain evidence="4">JCM 4059</strain>
    </source>
</reference>
<name>A0A919EC36_9ACTN</name>
<evidence type="ECO:0000259" key="3">
    <source>
        <dbReference type="Pfam" id="PF05729"/>
    </source>
</evidence>
<feature type="region of interest" description="Disordered" evidence="1">
    <location>
        <begin position="42"/>
        <end position="65"/>
    </location>
</feature>
<keyword evidence="2" id="KW-0472">Membrane</keyword>
<keyword evidence="2" id="KW-0812">Transmembrane</keyword>
<feature type="transmembrane region" description="Helical" evidence="2">
    <location>
        <begin position="368"/>
        <end position="397"/>
    </location>
</feature>
<dbReference type="InterPro" id="IPR027417">
    <property type="entry name" value="P-loop_NTPase"/>
</dbReference>
<feature type="transmembrane region" description="Helical" evidence="2">
    <location>
        <begin position="418"/>
        <end position="443"/>
    </location>
</feature>
<sequence length="750" mass="81885">MVMDGRAVTRTDRAARRLRRDLLVRLNDEVARRRLENPQPIPVRWSRTGRPVQSPDDVLGTAGLGKDGDVEDVPAFLKSLPKRQLVVLGAPGSGKSVCALLLARELLDSWQPEEPVPVLLSLSSWRPSVPLRTWLVRHIRQLSPGLGRGRLFRRDVARRLFDERRVMPVLDGLDELPEPLHRRAVEAIEALGAKRVPLLLTCRATEYEKVGDYLTKAAVVELEPVATGDAVTYLRGASADRGERWGTVFAALRKRPRSPLGRTLSTPLMLHMAATAYRAGSTDPGELLRGEEFRTRAGIEAHLLARYLPTLYAESSETAYGADEAQRYLAFVARRMHGDGTSDFAWWQVSSGVAGLLVGVAYGAVWGWFFYLLFGTLVGVMAGVIAGGCGIWAYAMVRGERRQVYIAKDALHGPRALLFRYAGVGVLAMLVTAALAGGGMSWWLRATFHLPVPEVMPYALLMGAGMGLAALLGSAWGSFQVSRTWLWMTGRLPWRLMKFLDDAHHVGVLRQTGAVYQFQHVRLQEQLSGEAGEPGPSEWSRRKAISVLDVEWPWRSKWLLPLVPTAAQFGFALGGLTVVAMINYLATSSVTLLYRSGAKPAESALVYCTGGGGNPAQDQSCTSIPVLTWTVRGRPAEAAVLRAAKSDVSASVAGVGGSLKAEGCAKAVVRAEWSVGGRVLRSVVLKNGEDLSEERMRVPHAVPYEGEPVSLALRRVDGETCDVKVAWTNPGLVTDIYRHARARFGEPAQG</sequence>
<gene>
    <name evidence="4" type="ORF">GCM10010218_13820</name>
</gene>
<feature type="transmembrane region" description="Helical" evidence="2">
    <location>
        <begin position="558"/>
        <end position="586"/>
    </location>
</feature>
<reference evidence="4" key="2">
    <citation type="submission" date="2020-09" db="EMBL/GenBank/DDBJ databases">
        <authorList>
            <person name="Sun Q."/>
            <person name="Ohkuma M."/>
        </authorList>
    </citation>
    <scope>NUCLEOTIDE SEQUENCE</scope>
    <source>
        <strain evidence="4">JCM 4059</strain>
    </source>
</reference>
<dbReference type="InterPro" id="IPR007111">
    <property type="entry name" value="NACHT_NTPase"/>
</dbReference>